<protein>
    <recommendedName>
        <fullName evidence="3">Bacteriophage lysin domain-containing protein</fullName>
    </recommendedName>
</protein>
<organism evidence="1 2">
    <name type="scientific">Clostridium tetani</name>
    <dbReference type="NCBI Taxonomy" id="1513"/>
    <lineage>
        <taxon>Bacteria</taxon>
        <taxon>Bacillati</taxon>
        <taxon>Bacillota</taxon>
        <taxon>Clostridia</taxon>
        <taxon>Eubacteriales</taxon>
        <taxon>Clostridiaceae</taxon>
        <taxon>Clostridium</taxon>
    </lineage>
</organism>
<proteinExistence type="predicted"/>
<dbReference type="AlphaFoldDB" id="A0A4Q0VEC6"/>
<accession>A0A4Q0VEC6</accession>
<sequence length="188" mass="22120">MKMKKAKIIMKFLLVVIVSIVALKKFNIYENNKELRENIYKCLQDKNNRIEVYYSGVALNNGKSENTCVYFISEVLRKNNYNVPKDMANTESLINFLKKDGWKRKTDYKKLKPGNICFTTDGYGNKKGIPTHTYIFMAWVKEGRYDYAYICDNQAKDYENKIYHIRNIKNVDKANGCSKDAFSFFMEK</sequence>
<dbReference type="Proteomes" id="UP000290921">
    <property type="component" value="Unassembled WGS sequence"/>
</dbReference>
<name>A0A4Q0VEC6_CLOTA</name>
<reference evidence="1 2" key="1">
    <citation type="submission" date="2018-06" db="EMBL/GenBank/DDBJ databases">
        <title>Genome conservation of Clostridium tetani.</title>
        <authorList>
            <person name="Bruggemann H."/>
            <person name="Popoff M.R."/>
        </authorList>
    </citation>
    <scope>NUCLEOTIDE SEQUENCE [LARGE SCALE GENOMIC DNA]</scope>
    <source>
        <strain evidence="1 2">2017.061</strain>
    </source>
</reference>
<comment type="caution">
    <text evidence="1">The sequence shown here is derived from an EMBL/GenBank/DDBJ whole genome shotgun (WGS) entry which is preliminary data.</text>
</comment>
<evidence type="ECO:0000313" key="2">
    <source>
        <dbReference type="Proteomes" id="UP000290921"/>
    </source>
</evidence>
<gene>
    <name evidence="1" type="ORF">DP130_06770</name>
</gene>
<dbReference type="EMBL" id="QMAP01000005">
    <property type="protein sequence ID" value="RXI49108.1"/>
    <property type="molecule type" value="Genomic_DNA"/>
</dbReference>
<evidence type="ECO:0008006" key="3">
    <source>
        <dbReference type="Google" id="ProtNLM"/>
    </source>
</evidence>
<dbReference type="RefSeq" id="WP_129030302.1">
    <property type="nucleotide sequence ID" value="NZ_QMAP01000005.1"/>
</dbReference>
<evidence type="ECO:0000313" key="1">
    <source>
        <dbReference type="EMBL" id="RXI49108.1"/>
    </source>
</evidence>